<dbReference type="STRING" id="271157.SAMN05444396_104131"/>
<protein>
    <submittedName>
        <fullName evidence="1">GxxExxY protein</fullName>
    </submittedName>
</protein>
<accession>A0A1M5GSV5</accession>
<dbReference type="InterPro" id="IPR026350">
    <property type="entry name" value="GxxExxY"/>
</dbReference>
<dbReference type="NCBIfam" id="TIGR04256">
    <property type="entry name" value="GxxExxY"/>
    <property type="match status" value="1"/>
</dbReference>
<dbReference type="Pfam" id="PF13366">
    <property type="entry name" value="PDDEXK_3"/>
    <property type="match status" value="1"/>
</dbReference>
<dbReference type="AlphaFoldDB" id="A0A1M5GSV5"/>
<evidence type="ECO:0000313" key="2">
    <source>
        <dbReference type="Proteomes" id="UP000184036"/>
    </source>
</evidence>
<evidence type="ECO:0000313" key="1">
    <source>
        <dbReference type="EMBL" id="SHG06703.1"/>
    </source>
</evidence>
<keyword evidence="2" id="KW-1185">Reference proteome</keyword>
<dbReference type="EMBL" id="FQWE01000004">
    <property type="protein sequence ID" value="SHG06703.1"/>
    <property type="molecule type" value="Genomic_DNA"/>
</dbReference>
<organism evidence="1 2">
    <name type="scientific">Flavobacterium segetis</name>
    <dbReference type="NCBI Taxonomy" id="271157"/>
    <lineage>
        <taxon>Bacteria</taxon>
        <taxon>Pseudomonadati</taxon>
        <taxon>Bacteroidota</taxon>
        <taxon>Flavobacteriia</taxon>
        <taxon>Flavobacteriales</taxon>
        <taxon>Flavobacteriaceae</taxon>
        <taxon>Flavobacterium</taxon>
    </lineage>
</organism>
<dbReference type="OrthoDB" id="1119698at2"/>
<sequence length="140" mass="16350">MMVTQKYLNELSFKIIGVAIEVHKIMGRGLLESVYHQCLKEELRLRNINFVSELKIPVVFKGKEMDCDFRCDLFVEGLIVVELKAVTEMHPAFDAKLLNHLNLLKSPKGVLINFNCFNIFREGQKTFVNEYYRKLPIEQK</sequence>
<dbReference type="RefSeq" id="WP_072990102.1">
    <property type="nucleotide sequence ID" value="NZ_FQWE01000004.1"/>
</dbReference>
<dbReference type="Proteomes" id="UP000184036">
    <property type="component" value="Unassembled WGS sequence"/>
</dbReference>
<reference evidence="2" key="1">
    <citation type="submission" date="2016-11" db="EMBL/GenBank/DDBJ databases">
        <authorList>
            <person name="Varghese N."/>
            <person name="Submissions S."/>
        </authorList>
    </citation>
    <scope>NUCLEOTIDE SEQUENCE [LARGE SCALE GENOMIC DNA]</scope>
    <source>
        <strain evidence="2">DSM 19741</strain>
    </source>
</reference>
<proteinExistence type="predicted"/>
<name>A0A1M5GSV5_9FLAO</name>
<gene>
    <name evidence="1" type="ORF">SAMN05444396_104131</name>
</gene>